<dbReference type="GO" id="GO:0005524">
    <property type="term" value="F:ATP binding"/>
    <property type="evidence" value="ECO:0007669"/>
    <property type="project" value="UniProtKB-KW"/>
</dbReference>
<gene>
    <name evidence="8" type="ORF">FHU38_000919</name>
</gene>
<dbReference type="Gene3D" id="3.40.50.300">
    <property type="entry name" value="P-loop containing nucleotide triphosphate hydrolases"/>
    <property type="match status" value="1"/>
</dbReference>
<dbReference type="GO" id="GO:0043215">
    <property type="term" value="P:daunorubicin transport"/>
    <property type="evidence" value="ECO:0007669"/>
    <property type="project" value="InterPro"/>
</dbReference>
<protein>
    <submittedName>
        <fullName evidence="8">ABC-2 type transport system ATP-binding protein</fullName>
    </submittedName>
</protein>
<evidence type="ECO:0000256" key="1">
    <source>
        <dbReference type="ARBA" id="ARBA00004413"/>
    </source>
</evidence>
<reference evidence="8 9" key="1">
    <citation type="submission" date="2020-03" db="EMBL/GenBank/DDBJ databases">
        <title>Sequencing the genomes of 1000 actinobacteria strains.</title>
        <authorList>
            <person name="Klenk H.-P."/>
        </authorList>
    </citation>
    <scope>NUCLEOTIDE SEQUENCE [LARGE SCALE GENOMIC DNA]</scope>
    <source>
        <strain evidence="8 9">DSM 45685</strain>
    </source>
</reference>
<evidence type="ECO:0000256" key="5">
    <source>
        <dbReference type="ARBA" id="ARBA00023251"/>
    </source>
</evidence>
<dbReference type="PROSITE" id="PS00211">
    <property type="entry name" value="ABC_TRANSPORTER_1"/>
    <property type="match status" value="1"/>
</dbReference>
<dbReference type="InterPro" id="IPR005894">
    <property type="entry name" value="DrrA"/>
</dbReference>
<comment type="caution">
    <text evidence="8">The sequence shown here is derived from an EMBL/GenBank/DDBJ whole genome shotgun (WGS) entry which is preliminary data.</text>
</comment>
<dbReference type="InterPro" id="IPR050763">
    <property type="entry name" value="ABC_transporter_ATP-binding"/>
</dbReference>
<keyword evidence="5" id="KW-0046">Antibiotic resistance</keyword>
<dbReference type="InterPro" id="IPR003439">
    <property type="entry name" value="ABC_transporter-like_ATP-bd"/>
</dbReference>
<keyword evidence="9" id="KW-1185">Reference proteome</keyword>
<keyword evidence="3" id="KW-0547">Nucleotide-binding</keyword>
<comment type="similarity">
    <text evidence="6">Belongs to the ABC transporter superfamily. Drug exporter-1 (DrugE1) (TC 3.A.1.105) family.</text>
</comment>
<evidence type="ECO:0000256" key="6">
    <source>
        <dbReference type="ARBA" id="ARBA00049985"/>
    </source>
</evidence>
<sequence>MMKARGLARRFTARSRTVEAVRGVDIDVDAGELVGFLGPNGAGKTTTLRMLTTLLRPTEGEATVADRDLLSDPVGVRARIGYVAQGGGASPESRVGEELELQGRLYGLTKTQARERGSALAEQLDLSGLDQRLAKTLSGGQRRRLDIALGLIHQPRLVFFDEPTTGLDPQSRANLWEHIRRLRAEYGVTLFLTTHYLDEADSLCDRILVIDDGRIVAEGTPDALKAKVSGDGVEIGVEEAHAAAAAEIAAKLDGAHEVSTAQDLVRFRVPQGDTVLPELLRALDAAGIAMRSMRVHRPTLDDVFLTLTGRSLRDAEEVANVA</sequence>
<dbReference type="AlphaFoldDB" id="A0A7X5UM81"/>
<evidence type="ECO:0000256" key="2">
    <source>
        <dbReference type="ARBA" id="ARBA00022448"/>
    </source>
</evidence>
<keyword evidence="4 8" id="KW-0067">ATP-binding</keyword>
<accession>A0A7X5UM81</accession>
<dbReference type="SMART" id="SM00382">
    <property type="entry name" value="AAA"/>
    <property type="match status" value="1"/>
</dbReference>
<dbReference type="PANTHER" id="PTHR42711:SF5">
    <property type="entry name" value="ABC TRANSPORTER ATP-BINDING PROTEIN NATA"/>
    <property type="match status" value="1"/>
</dbReference>
<dbReference type="Proteomes" id="UP000545493">
    <property type="component" value="Unassembled WGS sequence"/>
</dbReference>
<dbReference type="InterPro" id="IPR025302">
    <property type="entry name" value="DrrA1/2-like_C"/>
</dbReference>
<dbReference type="GO" id="GO:1900753">
    <property type="term" value="P:doxorubicin transport"/>
    <property type="evidence" value="ECO:0007669"/>
    <property type="project" value="InterPro"/>
</dbReference>
<evidence type="ECO:0000256" key="4">
    <source>
        <dbReference type="ARBA" id="ARBA00022840"/>
    </source>
</evidence>
<dbReference type="GO" id="GO:0005886">
    <property type="term" value="C:plasma membrane"/>
    <property type="evidence" value="ECO:0007669"/>
    <property type="project" value="UniProtKB-SubCell"/>
</dbReference>
<feature type="domain" description="ABC transporter" evidence="7">
    <location>
        <begin position="2"/>
        <end position="237"/>
    </location>
</feature>
<dbReference type="NCBIfam" id="TIGR01188">
    <property type="entry name" value="drrA"/>
    <property type="match status" value="1"/>
</dbReference>
<dbReference type="Pfam" id="PF00005">
    <property type="entry name" value="ABC_tran"/>
    <property type="match status" value="1"/>
</dbReference>
<dbReference type="GO" id="GO:0016887">
    <property type="term" value="F:ATP hydrolysis activity"/>
    <property type="evidence" value="ECO:0007669"/>
    <property type="project" value="InterPro"/>
</dbReference>
<dbReference type="InterPro" id="IPR003593">
    <property type="entry name" value="AAA+_ATPase"/>
</dbReference>
<evidence type="ECO:0000256" key="3">
    <source>
        <dbReference type="ARBA" id="ARBA00022741"/>
    </source>
</evidence>
<evidence type="ECO:0000313" key="9">
    <source>
        <dbReference type="Proteomes" id="UP000545493"/>
    </source>
</evidence>
<evidence type="ECO:0000313" key="8">
    <source>
        <dbReference type="EMBL" id="NIJ10575.1"/>
    </source>
</evidence>
<dbReference type="Pfam" id="PF13732">
    <property type="entry name" value="DrrA1-3_C"/>
    <property type="match status" value="1"/>
</dbReference>
<dbReference type="EMBL" id="JAAOYM010000001">
    <property type="protein sequence ID" value="NIJ10575.1"/>
    <property type="molecule type" value="Genomic_DNA"/>
</dbReference>
<evidence type="ECO:0000259" key="7">
    <source>
        <dbReference type="PROSITE" id="PS50893"/>
    </source>
</evidence>
<organism evidence="8 9">
    <name type="scientific">Saccharomonospora amisosensis</name>
    <dbReference type="NCBI Taxonomy" id="1128677"/>
    <lineage>
        <taxon>Bacteria</taxon>
        <taxon>Bacillati</taxon>
        <taxon>Actinomycetota</taxon>
        <taxon>Actinomycetes</taxon>
        <taxon>Pseudonocardiales</taxon>
        <taxon>Pseudonocardiaceae</taxon>
        <taxon>Saccharomonospora</taxon>
    </lineage>
</organism>
<comment type="subcellular location">
    <subcellularLocation>
        <location evidence="1">Cell membrane</location>
        <topology evidence="1">Peripheral membrane protein</topology>
        <orientation evidence="1">Cytoplasmic side</orientation>
    </subcellularLocation>
</comment>
<dbReference type="InterPro" id="IPR027417">
    <property type="entry name" value="P-loop_NTPase"/>
</dbReference>
<proteinExistence type="inferred from homology"/>
<dbReference type="SUPFAM" id="SSF52540">
    <property type="entry name" value="P-loop containing nucleoside triphosphate hydrolases"/>
    <property type="match status" value="1"/>
</dbReference>
<dbReference type="RefSeq" id="WP_167166774.1">
    <property type="nucleotide sequence ID" value="NZ_JAAOYM010000001.1"/>
</dbReference>
<dbReference type="PANTHER" id="PTHR42711">
    <property type="entry name" value="ABC TRANSPORTER ATP-BINDING PROTEIN"/>
    <property type="match status" value="1"/>
</dbReference>
<dbReference type="PROSITE" id="PS50893">
    <property type="entry name" value="ABC_TRANSPORTER_2"/>
    <property type="match status" value="1"/>
</dbReference>
<dbReference type="GO" id="GO:0046677">
    <property type="term" value="P:response to antibiotic"/>
    <property type="evidence" value="ECO:0007669"/>
    <property type="project" value="UniProtKB-KW"/>
</dbReference>
<dbReference type="InterPro" id="IPR017871">
    <property type="entry name" value="ABC_transporter-like_CS"/>
</dbReference>
<keyword evidence="2" id="KW-0813">Transport</keyword>
<name>A0A7X5UM81_9PSEU</name>